<evidence type="ECO:0000313" key="2">
    <source>
        <dbReference type="EMBL" id="MBW0469153.1"/>
    </source>
</evidence>
<feature type="domain" description="Reverse transcriptase Ty1/copia-type" evidence="1">
    <location>
        <begin position="1"/>
        <end position="161"/>
    </location>
</feature>
<sequence length="326" mass="36642">MDVKSAFLHGDLDKNLFIQIPEGYESLQTGPIFLKLKKSLYGLKQSPKNWYLRIKQFFVKAGFCPSAAHPCFFIRNDPNPCFVFMHVDDLVIGGNDLEVFQAQISSVFDMKDLGDLGYVFGMKVTRNRVERVIFLSRELYINSLLGSFGMGSCKPVLTPQVPSSKLLPLAEADSEPAKLHYWRAVGLLNYLVACTRTDLAYSASCLSQFLSFPSHDHELAFLHVLQYLKGTSTWGLWLGRRGDKSSIIAYCNSDWGSNYDSRSFSGSCVILYGLIGWKMTKQEVVALSSTEAEYCSISNCCQDVFWLLELVSDFGLSVKAHLFCDN</sequence>
<keyword evidence="3" id="KW-1185">Reference proteome</keyword>
<dbReference type="InterPro" id="IPR043502">
    <property type="entry name" value="DNA/RNA_pol_sf"/>
</dbReference>
<protein>
    <recommendedName>
        <fullName evidence="1">Reverse transcriptase Ty1/copia-type domain-containing protein</fullName>
    </recommendedName>
</protein>
<dbReference type="Proteomes" id="UP000765509">
    <property type="component" value="Unassembled WGS sequence"/>
</dbReference>
<dbReference type="CDD" id="cd09272">
    <property type="entry name" value="RNase_HI_RT_Ty1"/>
    <property type="match status" value="1"/>
</dbReference>
<dbReference type="Pfam" id="PF07727">
    <property type="entry name" value="RVT_2"/>
    <property type="match status" value="1"/>
</dbReference>
<dbReference type="AlphaFoldDB" id="A0A9Q3BQ97"/>
<dbReference type="OrthoDB" id="2163007at2759"/>
<dbReference type="PANTHER" id="PTHR11439">
    <property type="entry name" value="GAG-POL-RELATED RETROTRANSPOSON"/>
    <property type="match status" value="1"/>
</dbReference>
<gene>
    <name evidence="2" type="ORF">O181_008868</name>
</gene>
<reference evidence="2" key="1">
    <citation type="submission" date="2021-03" db="EMBL/GenBank/DDBJ databases">
        <title>Draft genome sequence of rust myrtle Austropuccinia psidii MF-1, a brazilian biotype.</title>
        <authorList>
            <person name="Quecine M.C."/>
            <person name="Pachon D.M.R."/>
            <person name="Bonatelli M.L."/>
            <person name="Correr F.H."/>
            <person name="Franceschini L.M."/>
            <person name="Leite T.F."/>
            <person name="Margarido G.R.A."/>
            <person name="Almeida C.A."/>
            <person name="Ferrarezi J.A."/>
            <person name="Labate C.A."/>
        </authorList>
    </citation>
    <scope>NUCLEOTIDE SEQUENCE</scope>
    <source>
        <strain evidence="2">MF-1</strain>
    </source>
</reference>
<name>A0A9Q3BQ97_9BASI</name>
<proteinExistence type="predicted"/>
<accession>A0A9Q3BQ97</accession>
<comment type="caution">
    <text evidence="2">The sequence shown here is derived from an EMBL/GenBank/DDBJ whole genome shotgun (WGS) entry which is preliminary data.</text>
</comment>
<evidence type="ECO:0000259" key="1">
    <source>
        <dbReference type="Pfam" id="PF07727"/>
    </source>
</evidence>
<dbReference type="InterPro" id="IPR013103">
    <property type="entry name" value="RVT_2"/>
</dbReference>
<dbReference type="EMBL" id="AVOT02002093">
    <property type="protein sequence ID" value="MBW0469153.1"/>
    <property type="molecule type" value="Genomic_DNA"/>
</dbReference>
<organism evidence="2 3">
    <name type="scientific">Austropuccinia psidii MF-1</name>
    <dbReference type="NCBI Taxonomy" id="1389203"/>
    <lineage>
        <taxon>Eukaryota</taxon>
        <taxon>Fungi</taxon>
        <taxon>Dikarya</taxon>
        <taxon>Basidiomycota</taxon>
        <taxon>Pucciniomycotina</taxon>
        <taxon>Pucciniomycetes</taxon>
        <taxon>Pucciniales</taxon>
        <taxon>Sphaerophragmiaceae</taxon>
        <taxon>Austropuccinia</taxon>
    </lineage>
</organism>
<dbReference type="PANTHER" id="PTHR11439:SF483">
    <property type="entry name" value="PEPTIDE SYNTHASE GLIP-LIKE, PUTATIVE (AFU_ORTHOLOGUE AFUA_3G12920)-RELATED"/>
    <property type="match status" value="1"/>
</dbReference>
<evidence type="ECO:0000313" key="3">
    <source>
        <dbReference type="Proteomes" id="UP000765509"/>
    </source>
</evidence>
<dbReference type="SUPFAM" id="SSF56672">
    <property type="entry name" value="DNA/RNA polymerases"/>
    <property type="match status" value="1"/>
</dbReference>